<dbReference type="RefSeq" id="WP_100791512.1">
    <property type="nucleotide sequence ID" value="NZ_NPDQ01000006.1"/>
</dbReference>
<dbReference type="PRINTS" id="PR00368">
    <property type="entry name" value="FADPNR"/>
</dbReference>
<name>A0A2M9XZY3_9LEPT</name>
<comment type="similarity">
    <text evidence="2">Belongs to the NADH dehydrogenase family.</text>
</comment>
<dbReference type="InterPro" id="IPR051169">
    <property type="entry name" value="NADH-Q_oxidoreductase"/>
</dbReference>
<dbReference type="EMBL" id="RQFP01000001">
    <property type="protein sequence ID" value="TGK97089.1"/>
    <property type="molecule type" value="Genomic_DNA"/>
</dbReference>
<evidence type="ECO:0000256" key="1">
    <source>
        <dbReference type="ARBA" id="ARBA00001974"/>
    </source>
</evidence>
<evidence type="ECO:0000256" key="3">
    <source>
        <dbReference type="ARBA" id="ARBA00022630"/>
    </source>
</evidence>
<dbReference type="GO" id="GO:0003955">
    <property type="term" value="F:NAD(P)H dehydrogenase (quinone) activity"/>
    <property type="evidence" value="ECO:0007669"/>
    <property type="project" value="TreeGrafter"/>
</dbReference>
<organism evidence="7 8">
    <name type="scientific">Leptospira brenneri</name>
    <dbReference type="NCBI Taxonomy" id="2023182"/>
    <lineage>
        <taxon>Bacteria</taxon>
        <taxon>Pseudomonadati</taxon>
        <taxon>Spirochaetota</taxon>
        <taxon>Spirochaetia</taxon>
        <taxon>Leptospirales</taxon>
        <taxon>Leptospiraceae</taxon>
        <taxon>Leptospira</taxon>
    </lineage>
</organism>
<dbReference type="PANTHER" id="PTHR42913:SF3">
    <property type="entry name" value="64 KDA MITOCHONDRIAL NADH DEHYDROGENASE (EUROFUNG)"/>
    <property type="match status" value="1"/>
</dbReference>
<keyword evidence="3" id="KW-0285">Flavoprotein</keyword>
<dbReference type="SUPFAM" id="SSF51905">
    <property type="entry name" value="FAD/NAD(P)-binding domain"/>
    <property type="match status" value="1"/>
</dbReference>
<dbReference type="GO" id="GO:0019646">
    <property type="term" value="P:aerobic electron transport chain"/>
    <property type="evidence" value="ECO:0007669"/>
    <property type="project" value="TreeGrafter"/>
</dbReference>
<dbReference type="InterPro" id="IPR023753">
    <property type="entry name" value="FAD/NAD-binding_dom"/>
</dbReference>
<keyword evidence="4" id="KW-0274">FAD</keyword>
<comment type="caution">
    <text evidence="7">The sequence shown here is derived from an EMBL/GenBank/DDBJ whole genome shotgun (WGS) entry which is preliminary data.</text>
</comment>
<dbReference type="InterPro" id="IPR036188">
    <property type="entry name" value="FAD/NAD-bd_sf"/>
</dbReference>
<accession>A0A2M9XZY3</accession>
<protein>
    <submittedName>
        <fullName evidence="7">NADH-quinone oxidoreductase subunit D</fullName>
    </submittedName>
</protein>
<keyword evidence="8" id="KW-1185">Reference proteome</keyword>
<dbReference type="PANTHER" id="PTHR42913">
    <property type="entry name" value="APOPTOSIS-INDUCING FACTOR 1"/>
    <property type="match status" value="1"/>
</dbReference>
<comment type="cofactor">
    <cofactor evidence="1">
        <name>FAD</name>
        <dbReference type="ChEBI" id="CHEBI:57692"/>
    </cofactor>
</comment>
<gene>
    <name evidence="7" type="ORF">EHQ30_11015</name>
</gene>
<evidence type="ECO:0000313" key="8">
    <source>
        <dbReference type="Proteomes" id="UP000297891"/>
    </source>
</evidence>
<sequence length="393" mass="44346">MKPKILILGGGYAGIIAANRLDKQIKDSEITLISESSSFQERIRFHEMASSGQTKERNIREFLRTNVSFLQTKVTEIFPKEKLVKVGTTDQKISYDYLIITLGSSQIRSLNPNENSIQSRGAVFEFLKKKDNSKIQNLGIIGTGLTGIEMATEWKHFHPNSKVTIIDRNPFASSFSKKGKDYMRSVFLENKIQILDQMNIESIEGNEIRFGNKTKLSFDSILNCTGFQSPSLLKESGFRTNSQNQIYVDPFLRSLDFPEVFVAGDSAYLENSILRMGCVTALPMGAYVADHLANLTRGKKLSPFSFQFFGRCISLGRNVGMIQLTEGNDKAKEWIIKGKWGAWMKELVCKFTIVSLILEKKLPFRFYFWPKGNPILTEKKVVSESLPVGGLVT</sequence>
<feature type="domain" description="FAD/NAD(P)-binding" evidence="6">
    <location>
        <begin position="4"/>
        <end position="270"/>
    </location>
</feature>
<dbReference type="AlphaFoldDB" id="A0A2M9XZY3"/>
<dbReference type="Pfam" id="PF07992">
    <property type="entry name" value="Pyr_redox_2"/>
    <property type="match status" value="1"/>
</dbReference>
<evidence type="ECO:0000313" key="7">
    <source>
        <dbReference type="EMBL" id="TGK97089.1"/>
    </source>
</evidence>
<evidence type="ECO:0000259" key="6">
    <source>
        <dbReference type="Pfam" id="PF07992"/>
    </source>
</evidence>
<keyword evidence="5" id="KW-0560">Oxidoreductase</keyword>
<evidence type="ECO:0000256" key="5">
    <source>
        <dbReference type="ARBA" id="ARBA00023002"/>
    </source>
</evidence>
<evidence type="ECO:0000256" key="2">
    <source>
        <dbReference type="ARBA" id="ARBA00005272"/>
    </source>
</evidence>
<dbReference type="OrthoDB" id="9784880at2"/>
<dbReference type="Proteomes" id="UP000297891">
    <property type="component" value="Unassembled WGS sequence"/>
</dbReference>
<proteinExistence type="inferred from homology"/>
<reference evidence="7" key="1">
    <citation type="journal article" date="2019" name="PLoS Negl. Trop. Dis.">
        <title>Revisiting the worldwide diversity of Leptospira species in the environment.</title>
        <authorList>
            <person name="Vincent A.T."/>
            <person name="Schiettekatte O."/>
            <person name="Bourhy P."/>
            <person name="Veyrier F.J."/>
            <person name="Picardeau M."/>
        </authorList>
    </citation>
    <scope>NUCLEOTIDE SEQUENCE [LARGE SCALE GENOMIC DNA]</scope>
    <source>
        <strain evidence="7">201800277</strain>
    </source>
</reference>
<dbReference type="Gene3D" id="3.50.50.100">
    <property type="match status" value="1"/>
</dbReference>
<evidence type="ECO:0000256" key="4">
    <source>
        <dbReference type="ARBA" id="ARBA00022827"/>
    </source>
</evidence>